<keyword evidence="8" id="KW-0289">Folate biosynthesis</keyword>
<comment type="caution">
    <text evidence="10">The sequence shown here is derived from an EMBL/GenBank/DDBJ whole genome shotgun (WGS) entry which is preliminary data.</text>
</comment>
<accession>A0A5R9L309</accession>
<evidence type="ECO:0000256" key="8">
    <source>
        <dbReference type="ARBA" id="ARBA00022909"/>
    </source>
</evidence>
<protein>
    <recommendedName>
        <fullName evidence="4">dihydropteroate synthase</fullName>
        <ecNumber evidence="4">2.5.1.15</ecNumber>
    </recommendedName>
</protein>
<dbReference type="Gene3D" id="3.20.20.20">
    <property type="entry name" value="Dihydropteroate synthase-like"/>
    <property type="match status" value="1"/>
</dbReference>
<proteinExistence type="predicted"/>
<dbReference type="InterPro" id="IPR045031">
    <property type="entry name" value="DHP_synth-like"/>
</dbReference>
<comment type="catalytic activity">
    <reaction evidence="1">
        <text>(7,8-dihydropterin-6-yl)methyl diphosphate + 4-aminobenzoate = 7,8-dihydropteroate + diphosphate</text>
        <dbReference type="Rhea" id="RHEA:19949"/>
        <dbReference type="ChEBI" id="CHEBI:17836"/>
        <dbReference type="ChEBI" id="CHEBI:17839"/>
        <dbReference type="ChEBI" id="CHEBI:33019"/>
        <dbReference type="ChEBI" id="CHEBI:72950"/>
        <dbReference type="EC" id="2.5.1.15"/>
    </reaction>
</comment>
<evidence type="ECO:0000256" key="6">
    <source>
        <dbReference type="ARBA" id="ARBA00022723"/>
    </source>
</evidence>
<dbReference type="GO" id="GO:0046872">
    <property type="term" value="F:metal ion binding"/>
    <property type="evidence" value="ECO:0007669"/>
    <property type="project" value="UniProtKB-KW"/>
</dbReference>
<evidence type="ECO:0000256" key="2">
    <source>
        <dbReference type="ARBA" id="ARBA00001946"/>
    </source>
</evidence>
<dbReference type="Proteomes" id="UP000306402">
    <property type="component" value="Unassembled WGS sequence"/>
</dbReference>
<evidence type="ECO:0000256" key="7">
    <source>
        <dbReference type="ARBA" id="ARBA00022842"/>
    </source>
</evidence>
<dbReference type="InterPro" id="IPR006390">
    <property type="entry name" value="DHP_synth_dom"/>
</dbReference>
<keyword evidence="5 10" id="KW-0808">Transferase</keyword>
<comment type="cofactor">
    <cofactor evidence="2">
        <name>Mg(2+)</name>
        <dbReference type="ChEBI" id="CHEBI:18420"/>
    </cofactor>
</comment>
<evidence type="ECO:0000256" key="3">
    <source>
        <dbReference type="ARBA" id="ARBA00004763"/>
    </source>
</evidence>
<dbReference type="CDD" id="cd00739">
    <property type="entry name" value="DHPS"/>
    <property type="match status" value="1"/>
</dbReference>
<evidence type="ECO:0000256" key="4">
    <source>
        <dbReference type="ARBA" id="ARBA00012458"/>
    </source>
</evidence>
<dbReference type="EC" id="2.5.1.15" evidence="4"/>
<evidence type="ECO:0000256" key="5">
    <source>
        <dbReference type="ARBA" id="ARBA00022679"/>
    </source>
</evidence>
<dbReference type="PANTHER" id="PTHR20941">
    <property type="entry name" value="FOLATE SYNTHESIS PROTEINS"/>
    <property type="match status" value="1"/>
</dbReference>
<dbReference type="AlphaFoldDB" id="A0A5R9L309"/>
<dbReference type="EMBL" id="VCEJ01000002">
    <property type="protein sequence ID" value="TLV02640.1"/>
    <property type="molecule type" value="Genomic_DNA"/>
</dbReference>
<dbReference type="GO" id="GO:0046656">
    <property type="term" value="P:folic acid biosynthetic process"/>
    <property type="evidence" value="ECO:0007669"/>
    <property type="project" value="UniProtKB-KW"/>
</dbReference>
<evidence type="ECO:0000313" key="11">
    <source>
        <dbReference type="Proteomes" id="UP000306402"/>
    </source>
</evidence>
<feature type="domain" description="Pterin-binding" evidence="9">
    <location>
        <begin position="21"/>
        <end position="273"/>
    </location>
</feature>
<comment type="pathway">
    <text evidence="3">Cofactor biosynthesis; tetrahydrofolate biosynthesis; 7,8-dihydrofolate from 2-amino-4-hydroxy-6-hydroxymethyl-7,8-dihydropteridine diphosphate and 4-aminobenzoate: step 1/2.</text>
</comment>
<gene>
    <name evidence="10" type="primary">folP</name>
    <name evidence="10" type="ORF">FEN17_03180</name>
</gene>
<dbReference type="GO" id="GO:0046654">
    <property type="term" value="P:tetrahydrofolate biosynthetic process"/>
    <property type="evidence" value="ECO:0007669"/>
    <property type="project" value="TreeGrafter"/>
</dbReference>
<keyword evidence="11" id="KW-1185">Reference proteome</keyword>
<organism evidence="10 11">
    <name type="scientific">Dyadobacter luticola</name>
    <dbReference type="NCBI Taxonomy" id="1979387"/>
    <lineage>
        <taxon>Bacteria</taxon>
        <taxon>Pseudomonadati</taxon>
        <taxon>Bacteroidota</taxon>
        <taxon>Cytophagia</taxon>
        <taxon>Cytophagales</taxon>
        <taxon>Spirosomataceae</taxon>
        <taxon>Dyadobacter</taxon>
    </lineage>
</organism>
<keyword evidence="6" id="KW-0479">Metal-binding</keyword>
<dbReference type="PANTHER" id="PTHR20941:SF1">
    <property type="entry name" value="FOLIC ACID SYNTHESIS PROTEIN FOL1"/>
    <property type="match status" value="1"/>
</dbReference>
<evidence type="ECO:0000256" key="1">
    <source>
        <dbReference type="ARBA" id="ARBA00000012"/>
    </source>
</evidence>
<dbReference type="SUPFAM" id="SSF51717">
    <property type="entry name" value="Dihydropteroate synthetase-like"/>
    <property type="match status" value="1"/>
</dbReference>
<dbReference type="GO" id="GO:0004156">
    <property type="term" value="F:dihydropteroate synthase activity"/>
    <property type="evidence" value="ECO:0007669"/>
    <property type="project" value="UniProtKB-EC"/>
</dbReference>
<reference evidence="10 11" key="1">
    <citation type="submission" date="2019-05" db="EMBL/GenBank/DDBJ databases">
        <authorList>
            <person name="Qu J.-H."/>
        </authorList>
    </citation>
    <scope>NUCLEOTIDE SEQUENCE [LARGE SCALE GENOMIC DNA]</scope>
    <source>
        <strain evidence="10 11">T17</strain>
    </source>
</reference>
<dbReference type="InterPro" id="IPR000489">
    <property type="entry name" value="Pterin-binding_dom"/>
</dbReference>
<name>A0A5R9L309_9BACT</name>
<dbReference type="RefSeq" id="WP_138363851.1">
    <property type="nucleotide sequence ID" value="NZ_VCEJ01000002.1"/>
</dbReference>
<dbReference type="InterPro" id="IPR011005">
    <property type="entry name" value="Dihydropteroate_synth-like_sf"/>
</dbReference>
<dbReference type="PROSITE" id="PS00793">
    <property type="entry name" value="DHPS_2"/>
    <property type="match status" value="1"/>
</dbReference>
<dbReference type="NCBIfam" id="TIGR01496">
    <property type="entry name" value="DHPS"/>
    <property type="match status" value="1"/>
</dbReference>
<keyword evidence="7" id="KW-0460">Magnesium</keyword>
<dbReference type="Pfam" id="PF00809">
    <property type="entry name" value="Pterin_bind"/>
    <property type="match status" value="1"/>
</dbReference>
<dbReference type="GO" id="GO:0005829">
    <property type="term" value="C:cytosol"/>
    <property type="evidence" value="ECO:0007669"/>
    <property type="project" value="TreeGrafter"/>
</dbReference>
<sequence>MMQVSKKTLNIRGRLFDLSTPVVMGILNITPDSFYEGSRVGSQDQLVEKAGTMIAEGATMIDVGGYSTRPGAAAINTDEEIERVESAIEPLNKFFPELIISVDTFRSMVAERAVLKGAAIINDVSGGTLDDEMFQIAAKLKVPYILMHMRGTPETMNQLTDYQHLVSDILKDLQQKILALKNAGVADVIIDPGFGFAKTIQQNFELMRHLSEFGLLNYPVLAGISRKKTIYKTLEISADEALNGTTVLNTLALEQGASILRVHDVKPAVEAIKLWMHAGSFKH</sequence>
<dbReference type="OrthoDB" id="9811744at2"/>
<evidence type="ECO:0000313" key="10">
    <source>
        <dbReference type="EMBL" id="TLV02640.1"/>
    </source>
</evidence>
<evidence type="ECO:0000259" key="9">
    <source>
        <dbReference type="PROSITE" id="PS50972"/>
    </source>
</evidence>
<dbReference type="PROSITE" id="PS50972">
    <property type="entry name" value="PTERIN_BINDING"/>
    <property type="match status" value="1"/>
</dbReference>